<feature type="signal peptide" evidence="3">
    <location>
        <begin position="1"/>
        <end position="18"/>
    </location>
</feature>
<keyword evidence="2" id="KW-0812">Transmembrane</keyword>
<feature type="transmembrane region" description="Helical" evidence="2">
    <location>
        <begin position="301"/>
        <end position="321"/>
    </location>
</feature>
<feature type="chain" id="PRO_5035281019" evidence="3">
    <location>
        <begin position="19"/>
        <end position="487"/>
    </location>
</feature>
<keyword evidence="2" id="KW-1133">Transmembrane helix</keyword>
<dbReference type="PANTHER" id="PTHR13146">
    <property type="match status" value="1"/>
</dbReference>
<dbReference type="Gene3D" id="2.10.25.10">
    <property type="entry name" value="Laminin"/>
    <property type="match status" value="1"/>
</dbReference>
<evidence type="ECO:0000256" key="2">
    <source>
        <dbReference type="SAM" id="Phobius"/>
    </source>
</evidence>
<dbReference type="EMBL" id="CAKASE010000043">
    <property type="protein sequence ID" value="CAG9558027.1"/>
    <property type="molecule type" value="Genomic_DNA"/>
</dbReference>
<gene>
    <name evidence="5" type="ORF">DCHRY22_LOCUS271</name>
</gene>
<evidence type="ECO:0000256" key="3">
    <source>
        <dbReference type="SAM" id="SignalP"/>
    </source>
</evidence>
<keyword evidence="3" id="KW-0732">Signal</keyword>
<dbReference type="SUPFAM" id="SSF103481">
    <property type="entry name" value="Multidrug resistance efflux transporter EmrE"/>
    <property type="match status" value="1"/>
</dbReference>
<organism evidence="5 6">
    <name type="scientific">Danaus chrysippus</name>
    <name type="common">African queen</name>
    <dbReference type="NCBI Taxonomy" id="151541"/>
    <lineage>
        <taxon>Eukaryota</taxon>
        <taxon>Metazoa</taxon>
        <taxon>Ecdysozoa</taxon>
        <taxon>Arthropoda</taxon>
        <taxon>Hexapoda</taxon>
        <taxon>Insecta</taxon>
        <taxon>Pterygota</taxon>
        <taxon>Neoptera</taxon>
        <taxon>Endopterygota</taxon>
        <taxon>Lepidoptera</taxon>
        <taxon>Glossata</taxon>
        <taxon>Ditrysia</taxon>
        <taxon>Papilionoidea</taxon>
        <taxon>Nymphalidae</taxon>
        <taxon>Danainae</taxon>
        <taxon>Danaini</taxon>
        <taxon>Danaina</taxon>
        <taxon>Danaus</taxon>
        <taxon>Anosia</taxon>
    </lineage>
</organism>
<keyword evidence="6" id="KW-1185">Reference proteome</keyword>
<evidence type="ECO:0000256" key="1">
    <source>
        <dbReference type="PROSITE-ProRule" id="PRU00076"/>
    </source>
</evidence>
<keyword evidence="1" id="KW-1015">Disulfide bond</keyword>
<dbReference type="AlphaFoldDB" id="A0A8J2MGP3"/>
<proteinExistence type="predicted"/>
<dbReference type="InterPro" id="IPR037185">
    <property type="entry name" value="EmrE-like"/>
</dbReference>
<feature type="transmembrane region" description="Helical" evidence="2">
    <location>
        <begin position="213"/>
        <end position="237"/>
    </location>
</feature>
<feature type="transmembrane region" description="Helical" evidence="2">
    <location>
        <begin position="269"/>
        <end position="289"/>
    </location>
</feature>
<keyword evidence="1" id="KW-0245">EGF-like domain</keyword>
<dbReference type="PROSITE" id="PS50026">
    <property type="entry name" value="EGF_3"/>
    <property type="match status" value="1"/>
</dbReference>
<dbReference type="OrthoDB" id="29773at2759"/>
<accession>A0A8J2MGP3</accession>
<protein>
    <submittedName>
        <fullName evidence="5">(African queen) hypothetical protein</fullName>
    </submittedName>
</protein>
<keyword evidence="2" id="KW-0472">Membrane</keyword>
<dbReference type="PANTHER" id="PTHR13146:SF0">
    <property type="entry name" value="SOLUTE CARRIER FAMILY 35 MEMBER F6"/>
    <property type="match status" value="1"/>
</dbReference>
<comment type="caution">
    <text evidence="5">The sequence shown here is derived from an EMBL/GenBank/DDBJ whole genome shotgun (WGS) entry which is preliminary data.</text>
</comment>
<comment type="caution">
    <text evidence="1">Lacks conserved residue(s) required for the propagation of feature annotation.</text>
</comment>
<feature type="domain" description="EGF-like" evidence="4">
    <location>
        <begin position="61"/>
        <end position="99"/>
    </location>
</feature>
<evidence type="ECO:0000313" key="5">
    <source>
        <dbReference type="EMBL" id="CAG9558027.1"/>
    </source>
</evidence>
<feature type="transmembrane region" description="Helical" evidence="2">
    <location>
        <begin position="170"/>
        <end position="193"/>
    </location>
</feature>
<feature type="transmembrane region" description="Helical" evidence="2">
    <location>
        <begin position="243"/>
        <end position="260"/>
    </location>
</feature>
<dbReference type="GO" id="GO:0016020">
    <property type="term" value="C:membrane"/>
    <property type="evidence" value="ECO:0007669"/>
    <property type="project" value="TreeGrafter"/>
</dbReference>
<feature type="transmembrane region" description="Helical" evidence="2">
    <location>
        <begin position="442"/>
        <end position="460"/>
    </location>
</feature>
<sequence>MRLHIAILLLTLHYLAEACEPEQAQNGCKIYGAACTCGYGCKTEYIYRTRRSCLNALRERSSNVCSRMPCMRGICIQTVQDPGFTCKCEGTGYYGQRCEKACPTAAWRGLVFPHECITDNTETMAWTGYQKFLALVMVVTGSINTLSTKWADNLDSKGSDGIVRTFQHPFLQALFMFFGEMMCLWTFKIVYWWNRRSGTESQLTQGSQDFNPFILMPAAMFDLIGTSIIYIGLTLTYASSFQMFRGSIIVFVALFSTILLDRVIKRREWIGISQLILGLVIIGATDAIYQSPDDSKGRNSMITGDLLIILAQIILACQMVYEEKFVSGLNIPPLQAVGWEGVFGFSMLSFLLVIFYFIPAPPHFDNNARHTVEDFIDGLVQIGNNSLLLLAIMGTVVSIAFYNFAGISVTKEMSATTRMVLDSVRTLVIWMVSLGVKWQVFHWQHLIGFAILIFGMAIYYDIIPMKRRHSDDETPVVNSEADRLEEA</sequence>
<feature type="transmembrane region" description="Helical" evidence="2">
    <location>
        <begin position="387"/>
        <end position="407"/>
    </location>
</feature>
<feature type="transmembrane region" description="Helical" evidence="2">
    <location>
        <begin position="342"/>
        <end position="359"/>
    </location>
</feature>
<evidence type="ECO:0000259" key="4">
    <source>
        <dbReference type="PROSITE" id="PS50026"/>
    </source>
</evidence>
<dbReference type="InterPro" id="IPR000742">
    <property type="entry name" value="EGF"/>
</dbReference>
<feature type="disulfide bond" evidence="1">
    <location>
        <begin position="65"/>
        <end position="75"/>
    </location>
</feature>
<reference evidence="5" key="1">
    <citation type="submission" date="2021-09" db="EMBL/GenBank/DDBJ databases">
        <authorList>
            <person name="Martin H S."/>
        </authorList>
    </citation>
    <scope>NUCLEOTIDE SEQUENCE</scope>
</reference>
<name>A0A8J2MGP3_9NEOP</name>
<dbReference type="Proteomes" id="UP000789524">
    <property type="component" value="Unassembled WGS sequence"/>
</dbReference>
<evidence type="ECO:0000313" key="6">
    <source>
        <dbReference type="Proteomes" id="UP000789524"/>
    </source>
</evidence>
<dbReference type="SMART" id="SM00181">
    <property type="entry name" value="EGF"/>
    <property type="match status" value="1"/>
</dbReference>